<dbReference type="OrthoDB" id="2157530at2759"/>
<dbReference type="Proteomes" id="UP000799779">
    <property type="component" value="Unassembled WGS sequence"/>
</dbReference>
<dbReference type="PANTHER" id="PTHR24148:SF64">
    <property type="entry name" value="HETEROKARYON INCOMPATIBILITY DOMAIN-CONTAINING PROTEIN"/>
    <property type="match status" value="1"/>
</dbReference>
<protein>
    <submittedName>
        <fullName evidence="2">HET-domain-containing protein</fullName>
    </submittedName>
</protein>
<proteinExistence type="predicted"/>
<evidence type="ECO:0000259" key="1">
    <source>
        <dbReference type="Pfam" id="PF06985"/>
    </source>
</evidence>
<feature type="domain" description="Heterokaryon incompatibility" evidence="1">
    <location>
        <begin position="58"/>
        <end position="197"/>
    </location>
</feature>
<dbReference type="AlphaFoldDB" id="A0A6A5WVW0"/>
<gene>
    <name evidence="2" type="ORF">P154DRAFT_425844</name>
</gene>
<keyword evidence="3" id="KW-1185">Reference proteome</keyword>
<reference evidence="2" key="1">
    <citation type="journal article" date="2020" name="Stud. Mycol.">
        <title>101 Dothideomycetes genomes: a test case for predicting lifestyles and emergence of pathogens.</title>
        <authorList>
            <person name="Haridas S."/>
            <person name="Albert R."/>
            <person name="Binder M."/>
            <person name="Bloem J."/>
            <person name="Labutti K."/>
            <person name="Salamov A."/>
            <person name="Andreopoulos B."/>
            <person name="Baker S."/>
            <person name="Barry K."/>
            <person name="Bills G."/>
            <person name="Bluhm B."/>
            <person name="Cannon C."/>
            <person name="Castanera R."/>
            <person name="Culley D."/>
            <person name="Daum C."/>
            <person name="Ezra D."/>
            <person name="Gonzalez J."/>
            <person name="Henrissat B."/>
            <person name="Kuo A."/>
            <person name="Liang C."/>
            <person name="Lipzen A."/>
            <person name="Lutzoni F."/>
            <person name="Magnuson J."/>
            <person name="Mondo S."/>
            <person name="Nolan M."/>
            <person name="Ohm R."/>
            <person name="Pangilinan J."/>
            <person name="Park H.-J."/>
            <person name="Ramirez L."/>
            <person name="Alfaro M."/>
            <person name="Sun H."/>
            <person name="Tritt A."/>
            <person name="Yoshinaga Y."/>
            <person name="Zwiers L.-H."/>
            <person name="Turgeon B."/>
            <person name="Goodwin S."/>
            <person name="Spatafora J."/>
            <person name="Crous P."/>
            <person name="Grigoriev I."/>
        </authorList>
    </citation>
    <scope>NUCLEOTIDE SEQUENCE</scope>
    <source>
        <strain evidence="2">CBS 123094</strain>
    </source>
</reference>
<evidence type="ECO:0000313" key="3">
    <source>
        <dbReference type="Proteomes" id="UP000799779"/>
    </source>
</evidence>
<feature type="non-terminal residue" evidence="2">
    <location>
        <position position="347"/>
    </location>
</feature>
<organism evidence="2 3">
    <name type="scientific">Amniculicola lignicola CBS 123094</name>
    <dbReference type="NCBI Taxonomy" id="1392246"/>
    <lineage>
        <taxon>Eukaryota</taxon>
        <taxon>Fungi</taxon>
        <taxon>Dikarya</taxon>
        <taxon>Ascomycota</taxon>
        <taxon>Pezizomycotina</taxon>
        <taxon>Dothideomycetes</taxon>
        <taxon>Pleosporomycetidae</taxon>
        <taxon>Pleosporales</taxon>
        <taxon>Amniculicolaceae</taxon>
        <taxon>Amniculicola</taxon>
    </lineage>
</organism>
<sequence length="347" mass="39789">MTTIRAVHEYTPIESATQIRILALQPAPNFEHPIKATIITRPLEPDFRSYRLTQPIPYQAVSYCWGPSDSGLALECDGKRIRISSNVDCMLRHLRKTSGPRNLWVDSICINQANVPEKTAQVQCMGKIYRRAQKVHIWLGDACPEDHIPWVFNSLQSLTVLETLPSPDAFDGLEDGKELLGRFISRPWFGRRWILQELALAQDATVHCGHHKISWNWLKEGLNLLTQESAVARFGFNYKAAERIRGVVSMKKPSRDFLERIFGLHLSDCLDSRDRFYSLYSIEGDFSVGTPKQNAKWHHPCMPNVDYSKDWMHLYIDFAKQHIATGHFPTILQHVLSFGSLYDQSPD</sequence>
<accession>A0A6A5WVW0</accession>
<name>A0A6A5WVW0_9PLEO</name>
<dbReference type="PANTHER" id="PTHR24148">
    <property type="entry name" value="ANKYRIN REPEAT DOMAIN-CONTAINING PROTEIN 39 HOMOLOG-RELATED"/>
    <property type="match status" value="1"/>
</dbReference>
<dbReference type="InterPro" id="IPR010730">
    <property type="entry name" value="HET"/>
</dbReference>
<dbReference type="InterPro" id="IPR052895">
    <property type="entry name" value="HetReg/Transcr_Mod"/>
</dbReference>
<evidence type="ECO:0000313" key="2">
    <source>
        <dbReference type="EMBL" id="KAF2004879.1"/>
    </source>
</evidence>
<dbReference type="EMBL" id="ML977565">
    <property type="protein sequence ID" value="KAF2004879.1"/>
    <property type="molecule type" value="Genomic_DNA"/>
</dbReference>
<dbReference type="Pfam" id="PF06985">
    <property type="entry name" value="HET"/>
    <property type="match status" value="1"/>
</dbReference>